<dbReference type="InterPro" id="IPR015943">
    <property type="entry name" value="WD40/YVTN_repeat-like_dom_sf"/>
</dbReference>
<dbReference type="InterPro" id="IPR058543">
    <property type="entry name" value="Beta-prop_RSE1/DDB1/CPSF1_2nd"/>
</dbReference>
<dbReference type="InterPro" id="IPR050358">
    <property type="entry name" value="RSE1/DDB1/CFT1"/>
</dbReference>
<feature type="region of interest" description="Disordered" evidence="1">
    <location>
        <begin position="430"/>
        <end position="454"/>
    </location>
</feature>
<dbReference type="PANTHER" id="PTHR10644">
    <property type="entry name" value="DNA REPAIR/RNA PROCESSING CPSF FAMILY"/>
    <property type="match status" value="1"/>
</dbReference>
<feature type="transmembrane region" description="Helical" evidence="2">
    <location>
        <begin position="478"/>
        <end position="498"/>
    </location>
</feature>
<sequence>MDDSLLFIGSSLSDSLLLRYRLTSEKLGLHPRPPGDTLTNGTILPLAGAAPEPKRVRLDSTASTGSATELPSTVTETDSSSAINSSANHLNFDETDVELYGPSIQHPTPQFMDIDVFNFEQVLDCLRNIGPMANITAGEVPCLATGQTDPSDEVLTAAQAEMAHIELIASIARPLTSDTPHFQPANSAVGGGIALLHRSVRAHGLTAFELPEYNSLWSLYGPPVGTFGEKESVKEEEGEEEHEKENHSPVNGSVGNDEAVEDAPTKTDSPDPNAFSHEEKENKIDILDTEAVGDVFFFTITTAVTTTISSILIEFGSYSYSLSSLLTDSGPPKENSDGAEVITESNGESTQQLPQEKEGEETTAEAGKQPSTPPPPPASSAELHSYLLLTREDSTMILEVGEEIVELEVSGFNTTETTVIAANLGQIHSQRSKSRPLGSMDASPSVENAPGEPTSLRVGKDYPYILQVNTHTLVSGPYPHLTFFTQLFYPLFITVLFWRYKQLWRTFNGNDGLCGCSKKGNQGLL</sequence>
<evidence type="ECO:0000313" key="4">
    <source>
        <dbReference type="EMBL" id="VDN12752.1"/>
    </source>
</evidence>
<keyword evidence="2" id="KW-0472">Membrane</keyword>
<dbReference type="Pfam" id="PF23726">
    <property type="entry name" value="Beta-prop_RSE1_2nd"/>
    <property type="match status" value="1"/>
</dbReference>
<name>A0A3P7NX42_DIBLA</name>
<proteinExistence type="predicted"/>
<feature type="region of interest" description="Disordered" evidence="1">
    <location>
        <begin position="326"/>
        <end position="381"/>
    </location>
</feature>
<feature type="domain" description="RSE1/DDB1/CPSF1 second beta-propeller" evidence="3">
    <location>
        <begin position="381"/>
        <end position="426"/>
    </location>
</feature>
<organism evidence="4 5">
    <name type="scientific">Dibothriocephalus latus</name>
    <name type="common">Fish tapeworm</name>
    <name type="synonym">Diphyllobothrium latum</name>
    <dbReference type="NCBI Taxonomy" id="60516"/>
    <lineage>
        <taxon>Eukaryota</taxon>
        <taxon>Metazoa</taxon>
        <taxon>Spiralia</taxon>
        <taxon>Lophotrochozoa</taxon>
        <taxon>Platyhelminthes</taxon>
        <taxon>Cestoda</taxon>
        <taxon>Eucestoda</taxon>
        <taxon>Diphyllobothriidea</taxon>
        <taxon>Diphyllobothriidae</taxon>
        <taxon>Dibothriocephalus</taxon>
    </lineage>
</organism>
<dbReference type="EMBL" id="UYRU01054649">
    <property type="protein sequence ID" value="VDN12752.1"/>
    <property type="molecule type" value="Genomic_DNA"/>
</dbReference>
<dbReference type="AlphaFoldDB" id="A0A3P7NX42"/>
<gene>
    <name evidence="4" type="ORF">DILT_LOCUS8583</name>
</gene>
<protein>
    <recommendedName>
        <fullName evidence="3">RSE1/DDB1/CPSF1 second beta-propeller domain-containing protein</fullName>
    </recommendedName>
</protein>
<dbReference type="Gene3D" id="2.130.10.10">
    <property type="entry name" value="YVTN repeat-like/Quinoprotein amine dehydrogenase"/>
    <property type="match status" value="1"/>
</dbReference>
<feature type="compositionally biased region" description="Polar residues" evidence="1">
    <location>
        <begin position="343"/>
        <end position="354"/>
    </location>
</feature>
<keyword evidence="5" id="KW-1185">Reference proteome</keyword>
<feature type="region of interest" description="Disordered" evidence="1">
    <location>
        <begin position="54"/>
        <end position="81"/>
    </location>
</feature>
<accession>A0A3P7NX42</accession>
<feature type="region of interest" description="Disordered" evidence="1">
    <location>
        <begin position="228"/>
        <end position="282"/>
    </location>
</feature>
<keyword evidence="2" id="KW-0812">Transmembrane</keyword>
<reference evidence="4 5" key="1">
    <citation type="submission" date="2018-11" db="EMBL/GenBank/DDBJ databases">
        <authorList>
            <consortium name="Pathogen Informatics"/>
        </authorList>
    </citation>
    <scope>NUCLEOTIDE SEQUENCE [LARGE SCALE GENOMIC DNA]</scope>
</reference>
<evidence type="ECO:0000313" key="5">
    <source>
        <dbReference type="Proteomes" id="UP000281553"/>
    </source>
</evidence>
<feature type="compositionally biased region" description="Polar residues" evidence="1">
    <location>
        <begin position="60"/>
        <end position="81"/>
    </location>
</feature>
<dbReference type="Proteomes" id="UP000281553">
    <property type="component" value="Unassembled WGS sequence"/>
</dbReference>
<keyword evidence="2" id="KW-1133">Transmembrane helix</keyword>
<evidence type="ECO:0000259" key="3">
    <source>
        <dbReference type="Pfam" id="PF23726"/>
    </source>
</evidence>
<evidence type="ECO:0000256" key="2">
    <source>
        <dbReference type="SAM" id="Phobius"/>
    </source>
</evidence>
<evidence type="ECO:0000256" key="1">
    <source>
        <dbReference type="SAM" id="MobiDB-lite"/>
    </source>
</evidence>
<feature type="compositionally biased region" description="Basic and acidic residues" evidence="1">
    <location>
        <begin position="228"/>
        <end position="247"/>
    </location>
</feature>